<name>A0A6A4HGS2_9AGAR</name>
<comment type="subcellular location">
    <subcellularLocation>
        <location evidence="1 6">Membrane</location>
        <topology evidence="1 6">Multi-pass membrane protein</topology>
    </subcellularLocation>
</comment>
<reference evidence="7" key="1">
    <citation type="journal article" date="2019" name="Environ. Microbiol.">
        <title>Fungal ecological strategies reflected in gene transcription - a case study of two litter decomposers.</title>
        <authorList>
            <person name="Barbi F."/>
            <person name="Kohler A."/>
            <person name="Barry K."/>
            <person name="Baskaran P."/>
            <person name="Daum C."/>
            <person name="Fauchery L."/>
            <person name="Ihrmark K."/>
            <person name="Kuo A."/>
            <person name="LaButti K."/>
            <person name="Lipzen A."/>
            <person name="Morin E."/>
            <person name="Grigoriev I.V."/>
            <person name="Henrissat B."/>
            <person name="Lindahl B."/>
            <person name="Martin F."/>
        </authorList>
    </citation>
    <scope>NUCLEOTIDE SEQUENCE</scope>
    <source>
        <strain evidence="7">JB14</strain>
    </source>
</reference>
<feature type="transmembrane region" description="Helical" evidence="6">
    <location>
        <begin position="12"/>
        <end position="35"/>
    </location>
</feature>
<feature type="transmembrane region" description="Helical" evidence="6">
    <location>
        <begin position="47"/>
        <end position="73"/>
    </location>
</feature>
<protein>
    <recommendedName>
        <fullName evidence="6">Dolichyl-diphosphooligosaccharide-protein glycosyltransferase subunit OST5</fullName>
    </recommendedName>
</protein>
<dbReference type="GO" id="GO:0006487">
    <property type="term" value="P:protein N-linked glycosylation"/>
    <property type="evidence" value="ECO:0007669"/>
    <property type="project" value="UniProtKB-UniRule"/>
</dbReference>
<dbReference type="InterPro" id="IPR007915">
    <property type="entry name" value="TMEM258/Ost5"/>
</dbReference>
<evidence type="ECO:0000313" key="7">
    <source>
        <dbReference type="EMBL" id="KAE9397842.1"/>
    </source>
</evidence>
<dbReference type="AlphaFoldDB" id="A0A6A4HGS2"/>
<comment type="function">
    <text evidence="6">Subunit of the oligosaccharyl transferase (OST) complex that catalyzes the initial transfer of a defined glycan (Glc(3)Man(9)GlcNAc(2) in eukaryotes) from the lipid carrier dolichol-pyrophosphate to an asparagine residue within an Asn-X-Ser/Thr consensus motif in nascent polypeptide chains, the first step in protein N-glycosylation. N-glycosylation occurs cotranslationally and the complex associates with the Sec61 complex at the channel-forming translocon complex that mediates protein translocation across the endoplasmic reticulum (ER). All subunits are required for a maximal enzyme activity.</text>
</comment>
<dbReference type="OrthoDB" id="2503643at2759"/>
<dbReference type="GO" id="GO:0008250">
    <property type="term" value="C:oligosaccharyltransferase complex"/>
    <property type="evidence" value="ECO:0007669"/>
    <property type="project" value="UniProtKB-UniRule"/>
</dbReference>
<dbReference type="EMBL" id="ML769491">
    <property type="protein sequence ID" value="KAE9397842.1"/>
    <property type="molecule type" value="Genomic_DNA"/>
</dbReference>
<keyword evidence="4 6" id="KW-1133">Transmembrane helix</keyword>
<evidence type="ECO:0000313" key="8">
    <source>
        <dbReference type="Proteomes" id="UP000799118"/>
    </source>
</evidence>
<proteinExistence type="inferred from homology"/>
<keyword evidence="5 6" id="KW-0472">Membrane</keyword>
<comment type="similarity">
    <text evidence="2 6">Belongs to the OST5 family.</text>
</comment>
<comment type="subunit">
    <text evidence="6">Component of the oligosaccharyltransferase (OST) complex.</text>
</comment>
<dbReference type="Pfam" id="PF05251">
    <property type="entry name" value="Ost5"/>
    <property type="match status" value="1"/>
</dbReference>
<organism evidence="7 8">
    <name type="scientific">Gymnopus androsaceus JB14</name>
    <dbReference type="NCBI Taxonomy" id="1447944"/>
    <lineage>
        <taxon>Eukaryota</taxon>
        <taxon>Fungi</taxon>
        <taxon>Dikarya</taxon>
        <taxon>Basidiomycota</taxon>
        <taxon>Agaricomycotina</taxon>
        <taxon>Agaricomycetes</taxon>
        <taxon>Agaricomycetidae</taxon>
        <taxon>Agaricales</taxon>
        <taxon>Marasmiineae</taxon>
        <taxon>Omphalotaceae</taxon>
        <taxon>Gymnopus</taxon>
    </lineage>
</organism>
<evidence type="ECO:0000256" key="6">
    <source>
        <dbReference type="RuleBase" id="RU367008"/>
    </source>
</evidence>
<keyword evidence="3 6" id="KW-0812">Transmembrane</keyword>
<evidence type="ECO:0000256" key="5">
    <source>
        <dbReference type="ARBA" id="ARBA00023136"/>
    </source>
</evidence>
<evidence type="ECO:0000256" key="4">
    <source>
        <dbReference type="ARBA" id="ARBA00022989"/>
    </source>
</evidence>
<dbReference type="Proteomes" id="UP000799118">
    <property type="component" value="Unassembled WGS sequence"/>
</dbReference>
<evidence type="ECO:0000256" key="2">
    <source>
        <dbReference type="ARBA" id="ARBA00009825"/>
    </source>
</evidence>
<evidence type="ECO:0000256" key="1">
    <source>
        <dbReference type="ARBA" id="ARBA00004141"/>
    </source>
</evidence>
<keyword evidence="8" id="KW-1185">Reference proteome</keyword>
<accession>A0A6A4HGS2</accession>
<sequence length="74" mass="7774">ALHSSLPPFQPFISLAILPYLAFILLATTFAMAFYSSTLPKTKIPGLEVPLALTASVLGGFGVVALFCTVGVYV</sequence>
<gene>
    <name evidence="7" type="ORF">BT96DRAFT_822712</name>
</gene>
<feature type="non-terminal residue" evidence="7">
    <location>
        <position position="1"/>
    </location>
</feature>
<evidence type="ECO:0000256" key="3">
    <source>
        <dbReference type="ARBA" id="ARBA00022692"/>
    </source>
</evidence>